<accession>A0ABY8LUD8</accession>
<gene>
    <name evidence="2" type="ORF">QEG99_01005</name>
</gene>
<dbReference type="RefSeq" id="WP_280102149.1">
    <property type="nucleotide sequence ID" value="NZ_CP122979.1"/>
</dbReference>
<protein>
    <recommendedName>
        <fullName evidence="4">Lipoprotein</fullName>
    </recommendedName>
</protein>
<feature type="coiled-coil region" evidence="1">
    <location>
        <begin position="213"/>
        <end position="265"/>
    </location>
</feature>
<dbReference type="PROSITE" id="PS51257">
    <property type="entry name" value="PROKAR_LIPOPROTEIN"/>
    <property type="match status" value="1"/>
</dbReference>
<evidence type="ECO:0008006" key="4">
    <source>
        <dbReference type="Google" id="ProtNLM"/>
    </source>
</evidence>
<sequence length="265" mass="30493">MKKLLKFSLIPISILGISSLVISCKEQISIKGSGQSVQDVVLSSVSGSGQYVEDEIYATSKGTGQYVEDRILSSVNGLGQFVENEKVYTISEEDQQKLNLLKEEKLLNTQKWFTFISEGKVNKLETDLTSILQSYSGGMMFIARAFITYPDKFKKFEEEVAKKIPKYGISTQVLILLYNQFLSSDLKIVKEHITEFNNLFNKYFVIEQEKVKFRNLYSEIENKEEFNKELERLFTITNDVFEIRLASLETNFAKLTEIKKMLDEN</sequence>
<proteinExistence type="predicted"/>
<dbReference type="Proteomes" id="UP001179842">
    <property type="component" value="Chromosome"/>
</dbReference>
<evidence type="ECO:0000313" key="3">
    <source>
        <dbReference type="Proteomes" id="UP001179842"/>
    </source>
</evidence>
<reference evidence="2" key="1">
    <citation type="submission" date="2023-04" db="EMBL/GenBank/DDBJ databases">
        <title>Completed genome of Mycoplasma lagogenitalium type strain 12MS.</title>
        <authorList>
            <person name="Spergser J."/>
        </authorList>
    </citation>
    <scope>NUCLEOTIDE SEQUENCE</scope>
    <source>
        <strain evidence="2">12MS</strain>
    </source>
</reference>
<evidence type="ECO:0000256" key="1">
    <source>
        <dbReference type="SAM" id="Coils"/>
    </source>
</evidence>
<evidence type="ECO:0000313" key="2">
    <source>
        <dbReference type="EMBL" id="WGI36846.1"/>
    </source>
</evidence>
<dbReference type="EMBL" id="CP122979">
    <property type="protein sequence ID" value="WGI36846.1"/>
    <property type="molecule type" value="Genomic_DNA"/>
</dbReference>
<keyword evidence="3" id="KW-1185">Reference proteome</keyword>
<name>A0ABY8LUD8_9BACT</name>
<keyword evidence="1" id="KW-0175">Coiled coil</keyword>
<organism evidence="2 3">
    <name type="scientific">Mesomycoplasma lagogenitalium</name>
    <dbReference type="NCBI Taxonomy" id="171286"/>
    <lineage>
        <taxon>Bacteria</taxon>
        <taxon>Bacillati</taxon>
        <taxon>Mycoplasmatota</taxon>
        <taxon>Mycoplasmoidales</taxon>
        <taxon>Metamycoplasmataceae</taxon>
        <taxon>Mesomycoplasma</taxon>
    </lineage>
</organism>